<evidence type="ECO:0000256" key="4">
    <source>
        <dbReference type="ARBA" id="ARBA00023163"/>
    </source>
</evidence>
<reference evidence="7" key="1">
    <citation type="journal article" date="2019" name="Int. J. Syst. Evol. Microbiol.">
        <title>The Global Catalogue of Microorganisms (GCM) 10K type strain sequencing project: providing services to taxonomists for standard genome sequencing and annotation.</title>
        <authorList>
            <consortium name="The Broad Institute Genomics Platform"/>
            <consortium name="The Broad Institute Genome Sequencing Center for Infectious Disease"/>
            <person name="Wu L."/>
            <person name="Ma J."/>
        </authorList>
    </citation>
    <scope>NUCLEOTIDE SEQUENCE [LARGE SCALE GENOMIC DNA]</scope>
    <source>
        <strain evidence="7">KCTC 42195</strain>
    </source>
</reference>
<comment type="caution">
    <text evidence="6">The sequence shown here is derived from an EMBL/GenBank/DDBJ whole genome shotgun (WGS) entry which is preliminary data.</text>
</comment>
<evidence type="ECO:0000313" key="6">
    <source>
        <dbReference type="EMBL" id="MFC3624775.1"/>
    </source>
</evidence>
<protein>
    <submittedName>
        <fullName evidence="6">LysR family transcriptional regulator</fullName>
    </submittedName>
</protein>
<keyword evidence="4" id="KW-0804">Transcription</keyword>
<accession>A0ABV7TNZ8</accession>
<keyword evidence="2" id="KW-0805">Transcription regulation</keyword>
<evidence type="ECO:0000256" key="1">
    <source>
        <dbReference type="ARBA" id="ARBA00009437"/>
    </source>
</evidence>
<sequence length="301" mass="33373">MDRIDCIRTFVEVARRRSFREAADFLDISAVHATRQVAYLESELKTRLLNRTTRSVSLTPAGAAYHEKCLLLLDAYDEAMSLLTNERQALCGTLRLTVPGGFHHGTFAAVLAKYSRLYPDIEVDLLATDRPVSIVEEGYDLAIRIANAVPPNLIARQLATIPFWFCASPAYVAAHGQPATREALSEHPFLGYAYNPNRDALRFADGSDAPRLQVRYRLRANSGDMMCALARQGMGIAMLPAFQAAEDIARGALLRLLPDIPPIEMPAWVVYANRSHLPAKSRLFIDMLLAAFRPEADTTAD</sequence>
<dbReference type="Proteomes" id="UP001595636">
    <property type="component" value="Unassembled WGS sequence"/>
</dbReference>
<dbReference type="EMBL" id="JBHRYH010000002">
    <property type="protein sequence ID" value="MFC3624775.1"/>
    <property type="molecule type" value="Genomic_DNA"/>
</dbReference>
<name>A0ABV7TNZ8_9NEIS</name>
<dbReference type="Gene3D" id="1.10.10.10">
    <property type="entry name" value="Winged helix-like DNA-binding domain superfamily/Winged helix DNA-binding domain"/>
    <property type="match status" value="1"/>
</dbReference>
<dbReference type="CDD" id="cd08422">
    <property type="entry name" value="PBP2_CrgA_like"/>
    <property type="match status" value="1"/>
</dbReference>
<dbReference type="PANTHER" id="PTHR30537">
    <property type="entry name" value="HTH-TYPE TRANSCRIPTIONAL REGULATOR"/>
    <property type="match status" value="1"/>
</dbReference>
<dbReference type="InterPro" id="IPR036388">
    <property type="entry name" value="WH-like_DNA-bd_sf"/>
</dbReference>
<evidence type="ECO:0000313" key="7">
    <source>
        <dbReference type="Proteomes" id="UP001595636"/>
    </source>
</evidence>
<dbReference type="InterPro" id="IPR058163">
    <property type="entry name" value="LysR-type_TF_proteobact-type"/>
</dbReference>
<dbReference type="Pfam" id="PF03466">
    <property type="entry name" value="LysR_substrate"/>
    <property type="match status" value="1"/>
</dbReference>
<proteinExistence type="inferred from homology"/>
<evidence type="ECO:0000259" key="5">
    <source>
        <dbReference type="PROSITE" id="PS50931"/>
    </source>
</evidence>
<organism evidence="6 7">
    <name type="scientific">Vogesella amnigena</name>
    <dbReference type="NCBI Taxonomy" id="1507449"/>
    <lineage>
        <taxon>Bacteria</taxon>
        <taxon>Pseudomonadati</taxon>
        <taxon>Pseudomonadota</taxon>
        <taxon>Betaproteobacteria</taxon>
        <taxon>Neisseriales</taxon>
        <taxon>Chromobacteriaceae</taxon>
        <taxon>Vogesella</taxon>
    </lineage>
</organism>
<dbReference type="Gene3D" id="3.40.190.290">
    <property type="match status" value="1"/>
</dbReference>
<dbReference type="InterPro" id="IPR005119">
    <property type="entry name" value="LysR_subst-bd"/>
</dbReference>
<dbReference type="RefSeq" id="WP_390276166.1">
    <property type="nucleotide sequence ID" value="NZ_JBHRYH010000002.1"/>
</dbReference>
<gene>
    <name evidence="6" type="ORF">ACFOKJ_01260</name>
</gene>
<keyword evidence="7" id="KW-1185">Reference proteome</keyword>
<dbReference type="Pfam" id="PF00126">
    <property type="entry name" value="HTH_1"/>
    <property type="match status" value="1"/>
</dbReference>
<keyword evidence="3" id="KW-0238">DNA-binding</keyword>
<evidence type="ECO:0000256" key="3">
    <source>
        <dbReference type="ARBA" id="ARBA00023125"/>
    </source>
</evidence>
<dbReference type="SUPFAM" id="SSF46785">
    <property type="entry name" value="Winged helix' DNA-binding domain"/>
    <property type="match status" value="1"/>
</dbReference>
<evidence type="ECO:0000256" key="2">
    <source>
        <dbReference type="ARBA" id="ARBA00023015"/>
    </source>
</evidence>
<dbReference type="InterPro" id="IPR000847">
    <property type="entry name" value="LysR_HTH_N"/>
</dbReference>
<dbReference type="InterPro" id="IPR036390">
    <property type="entry name" value="WH_DNA-bd_sf"/>
</dbReference>
<dbReference type="PANTHER" id="PTHR30537:SF5">
    <property type="entry name" value="HTH-TYPE TRANSCRIPTIONAL ACTIVATOR TTDR-RELATED"/>
    <property type="match status" value="1"/>
</dbReference>
<feature type="domain" description="HTH lysR-type" evidence="5">
    <location>
        <begin position="1"/>
        <end position="59"/>
    </location>
</feature>
<dbReference type="PROSITE" id="PS50931">
    <property type="entry name" value="HTH_LYSR"/>
    <property type="match status" value="1"/>
</dbReference>
<comment type="similarity">
    <text evidence="1">Belongs to the LysR transcriptional regulatory family.</text>
</comment>
<dbReference type="SUPFAM" id="SSF53850">
    <property type="entry name" value="Periplasmic binding protein-like II"/>
    <property type="match status" value="1"/>
</dbReference>